<accession>A0A382EFJ4</accession>
<dbReference type="EMBL" id="UINC01043919">
    <property type="protein sequence ID" value="SVB48637.1"/>
    <property type="molecule type" value="Genomic_DNA"/>
</dbReference>
<sequence length="53" mass="6223">MENTAKLAERMMRQAPMQKNTRTFFLIFQCTAILGNYQVHRNNQDSKGSILYI</sequence>
<organism evidence="1">
    <name type="scientific">marine metagenome</name>
    <dbReference type="NCBI Taxonomy" id="408172"/>
    <lineage>
        <taxon>unclassified sequences</taxon>
        <taxon>metagenomes</taxon>
        <taxon>ecological metagenomes</taxon>
    </lineage>
</organism>
<dbReference type="AlphaFoldDB" id="A0A382EFJ4"/>
<evidence type="ECO:0000313" key="1">
    <source>
        <dbReference type="EMBL" id="SVB48637.1"/>
    </source>
</evidence>
<gene>
    <name evidence="1" type="ORF">METZ01_LOCUS201491</name>
</gene>
<proteinExistence type="predicted"/>
<reference evidence="1" key="1">
    <citation type="submission" date="2018-05" db="EMBL/GenBank/DDBJ databases">
        <authorList>
            <person name="Lanie J.A."/>
            <person name="Ng W.-L."/>
            <person name="Kazmierczak K.M."/>
            <person name="Andrzejewski T.M."/>
            <person name="Davidsen T.M."/>
            <person name="Wayne K.J."/>
            <person name="Tettelin H."/>
            <person name="Glass J.I."/>
            <person name="Rusch D."/>
            <person name="Podicherti R."/>
            <person name="Tsui H.-C.T."/>
            <person name="Winkler M.E."/>
        </authorList>
    </citation>
    <scope>NUCLEOTIDE SEQUENCE</scope>
</reference>
<name>A0A382EFJ4_9ZZZZ</name>
<protein>
    <submittedName>
        <fullName evidence="1">Uncharacterized protein</fullName>
    </submittedName>
</protein>